<gene>
    <name evidence="1" type="ORF">C2G38_2032431</name>
</gene>
<sequence length="354" mass="40557">MQSVNITAEITDAIEKNQDSDVQPNIGSRDVPFVLVNDPIPVEDNDSDEEIEEQGNLVRKRQINRKYKASKKAKKNIVEDLLEGSSSPSIEVYSKITNTTETAKSSDNSSNKINESTLIIDKLSKITLENSQQANNSIDEQEDILNKSNSSKTTIVESANSNDSEFSDLDENTNLNPTEISLNPLPSHIKDVNGCLNYLNIWDQYFNHCEKVINDQQYKRIELIYSLSELFFILLALCSQEQHEESSKKTTKHWKGNNIKTRMYEKLGNKNKRGILMKWTACWRIHHILWVTNITPRELINVDLNATYFLTATNEEYNFLIKELIGNEEFPDFINPKGENILDLVDFAKNIYSV</sequence>
<evidence type="ECO:0000313" key="1">
    <source>
        <dbReference type="EMBL" id="RIB23819.1"/>
    </source>
</evidence>
<accession>A0A397VS30</accession>
<keyword evidence="2" id="KW-1185">Reference proteome</keyword>
<protein>
    <submittedName>
        <fullName evidence="1">Uncharacterized protein</fullName>
    </submittedName>
</protein>
<proteinExistence type="predicted"/>
<dbReference type="AlphaFoldDB" id="A0A397VS30"/>
<comment type="caution">
    <text evidence="1">The sequence shown here is derived from an EMBL/GenBank/DDBJ whole genome shotgun (WGS) entry which is preliminary data.</text>
</comment>
<dbReference type="Proteomes" id="UP000266673">
    <property type="component" value="Unassembled WGS sequence"/>
</dbReference>
<dbReference type="EMBL" id="QKWP01000243">
    <property type="protein sequence ID" value="RIB23819.1"/>
    <property type="molecule type" value="Genomic_DNA"/>
</dbReference>
<reference evidence="1 2" key="1">
    <citation type="submission" date="2018-06" db="EMBL/GenBank/DDBJ databases">
        <title>Comparative genomics reveals the genomic features of Rhizophagus irregularis, R. cerebriforme, R. diaphanum and Gigaspora rosea, and their symbiotic lifestyle signature.</title>
        <authorList>
            <person name="Morin E."/>
            <person name="San Clemente H."/>
            <person name="Chen E.C.H."/>
            <person name="De La Providencia I."/>
            <person name="Hainaut M."/>
            <person name="Kuo A."/>
            <person name="Kohler A."/>
            <person name="Murat C."/>
            <person name="Tang N."/>
            <person name="Roy S."/>
            <person name="Loubradou J."/>
            <person name="Henrissat B."/>
            <person name="Grigoriev I.V."/>
            <person name="Corradi N."/>
            <person name="Roux C."/>
            <person name="Martin F.M."/>
        </authorList>
    </citation>
    <scope>NUCLEOTIDE SEQUENCE [LARGE SCALE GENOMIC DNA]</scope>
    <source>
        <strain evidence="1 2">DAOM 194757</strain>
    </source>
</reference>
<dbReference type="OrthoDB" id="2442374at2759"/>
<organism evidence="1 2">
    <name type="scientific">Gigaspora rosea</name>
    <dbReference type="NCBI Taxonomy" id="44941"/>
    <lineage>
        <taxon>Eukaryota</taxon>
        <taxon>Fungi</taxon>
        <taxon>Fungi incertae sedis</taxon>
        <taxon>Mucoromycota</taxon>
        <taxon>Glomeromycotina</taxon>
        <taxon>Glomeromycetes</taxon>
        <taxon>Diversisporales</taxon>
        <taxon>Gigasporaceae</taxon>
        <taxon>Gigaspora</taxon>
    </lineage>
</organism>
<name>A0A397VS30_9GLOM</name>
<evidence type="ECO:0000313" key="2">
    <source>
        <dbReference type="Proteomes" id="UP000266673"/>
    </source>
</evidence>